<accession>A0A3P7LTH2</accession>
<dbReference type="OrthoDB" id="5857858at2759"/>
<dbReference type="EMBL" id="UYYB01117486">
    <property type="protein sequence ID" value="VDM82398.1"/>
    <property type="molecule type" value="Genomic_DNA"/>
</dbReference>
<dbReference type="Proteomes" id="UP000270094">
    <property type="component" value="Unassembled WGS sequence"/>
</dbReference>
<keyword evidence="2" id="KW-1185">Reference proteome</keyword>
<protein>
    <submittedName>
        <fullName evidence="1">Uncharacterized protein</fullName>
    </submittedName>
</protein>
<proteinExistence type="predicted"/>
<reference evidence="1" key="1">
    <citation type="submission" date="2018-11" db="EMBL/GenBank/DDBJ databases">
        <authorList>
            <consortium name="Pathogen Informatics"/>
        </authorList>
    </citation>
    <scope>NUCLEOTIDE SEQUENCE [LARGE SCALE GENOMIC DNA]</scope>
</reference>
<evidence type="ECO:0000313" key="2">
    <source>
        <dbReference type="Proteomes" id="UP000270094"/>
    </source>
</evidence>
<dbReference type="AlphaFoldDB" id="A0A3P7LTH2"/>
<gene>
    <name evidence="1" type="ORF">SVUK_LOCUS17396</name>
</gene>
<organism evidence="1 2">
    <name type="scientific">Strongylus vulgaris</name>
    <name type="common">Blood worm</name>
    <dbReference type="NCBI Taxonomy" id="40348"/>
    <lineage>
        <taxon>Eukaryota</taxon>
        <taxon>Metazoa</taxon>
        <taxon>Ecdysozoa</taxon>
        <taxon>Nematoda</taxon>
        <taxon>Chromadorea</taxon>
        <taxon>Rhabditida</taxon>
        <taxon>Rhabditina</taxon>
        <taxon>Rhabditomorpha</taxon>
        <taxon>Strongyloidea</taxon>
        <taxon>Strongylidae</taxon>
        <taxon>Strongylus</taxon>
    </lineage>
</organism>
<evidence type="ECO:0000313" key="1">
    <source>
        <dbReference type="EMBL" id="VDM82398.1"/>
    </source>
</evidence>
<name>A0A3P7LTH2_STRVU</name>
<sequence length="53" mass="5981">MAEIRNAGGLRALRKDSHPTRGLCGIEWLSGMEEYRMPDSFTAEFDLDRPIAV</sequence>